<organism evidence="2 3">
    <name type="scientific">Streptomyces daliensis</name>
    <dbReference type="NCBI Taxonomy" id="299421"/>
    <lineage>
        <taxon>Bacteria</taxon>
        <taxon>Bacillati</taxon>
        <taxon>Actinomycetota</taxon>
        <taxon>Actinomycetes</taxon>
        <taxon>Kitasatosporales</taxon>
        <taxon>Streptomycetaceae</taxon>
        <taxon>Streptomyces</taxon>
    </lineage>
</organism>
<evidence type="ECO:0000313" key="2">
    <source>
        <dbReference type="EMBL" id="MBR7678434.1"/>
    </source>
</evidence>
<dbReference type="EMBL" id="JAGSMN010001454">
    <property type="protein sequence ID" value="MBR7678434.1"/>
    <property type="molecule type" value="Genomic_DNA"/>
</dbReference>
<keyword evidence="3" id="KW-1185">Reference proteome</keyword>
<feature type="non-terminal residue" evidence="2">
    <location>
        <position position="1"/>
    </location>
</feature>
<feature type="region of interest" description="Disordered" evidence="1">
    <location>
        <begin position="41"/>
        <end position="70"/>
    </location>
</feature>
<comment type="caution">
    <text evidence="2">The sequence shown here is derived from an EMBL/GenBank/DDBJ whole genome shotgun (WGS) entry which is preliminary data.</text>
</comment>
<feature type="non-terminal residue" evidence="2">
    <location>
        <position position="83"/>
    </location>
</feature>
<accession>A0A8T4JA09</accession>
<name>A0A8T4JA09_9ACTN</name>
<dbReference type="Proteomes" id="UP000675554">
    <property type="component" value="Unassembled WGS sequence"/>
</dbReference>
<evidence type="ECO:0000256" key="1">
    <source>
        <dbReference type="SAM" id="MobiDB-lite"/>
    </source>
</evidence>
<sequence>AWVCGVQRTSAQALLDRYQAEVKPVAPARTVKDTRGRAIRFPVRSGEGDPSLADPRRAHGTGRLDGGITFRTPGVTVQAVDLE</sequence>
<reference evidence="2" key="1">
    <citation type="submission" date="2021-04" db="EMBL/GenBank/DDBJ databases">
        <title>Sequencing of actinobacteria type strains.</title>
        <authorList>
            <person name="Nguyen G.-S."/>
            <person name="Wentzel A."/>
        </authorList>
    </citation>
    <scope>NUCLEOTIDE SEQUENCE</scope>
    <source>
        <strain evidence="2">DSM 42095</strain>
    </source>
</reference>
<evidence type="ECO:0000313" key="3">
    <source>
        <dbReference type="Proteomes" id="UP000675554"/>
    </source>
</evidence>
<protein>
    <submittedName>
        <fullName evidence="2">Uncharacterized protein</fullName>
    </submittedName>
</protein>
<proteinExistence type="predicted"/>
<gene>
    <name evidence="2" type="ORF">KDA82_36805</name>
</gene>
<dbReference type="AlphaFoldDB" id="A0A8T4JA09"/>